<evidence type="ECO:0000256" key="1">
    <source>
        <dbReference type="SAM" id="SignalP"/>
    </source>
</evidence>
<gene>
    <name evidence="2" type="ORF">GCM10010961_06720</name>
</gene>
<feature type="signal peptide" evidence="1">
    <location>
        <begin position="1"/>
        <end position="24"/>
    </location>
</feature>
<dbReference type="RefSeq" id="WP_028093442.1">
    <property type="nucleotide sequence ID" value="NZ_BNAP01000002.1"/>
</dbReference>
<organism evidence="2 3">
    <name type="scientific">Pseudodonghicola xiamenensis</name>
    <dbReference type="NCBI Taxonomy" id="337702"/>
    <lineage>
        <taxon>Bacteria</taxon>
        <taxon>Pseudomonadati</taxon>
        <taxon>Pseudomonadota</taxon>
        <taxon>Alphaproteobacteria</taxon>
        <taxon>Rhodobacterales</taxon>
        <taxon>Paracoccaceae</taxon>
        <taxon>Pseudodonghicola</taxon>
    </lineage>
</organism>
<sequence length="504" mass="54002">MKTRLLQGTAAALILSCSAQMALADLSPQDVWSDWKDYMTSHGYELDATETLFNNTLTIGDPSLTMELPDDQGKLTVSFGTLVFRDNGDGSVSLDMPETMPLHIQTTGGEDEMDAQLKLTQLGASVVFTGSPEEITQNYRSAEMVVAYSSLSVNNEPLPADALRAAVAGKQIISTSRMTKADESRSYVQSGSMEELSADFFFSDPDTPDEGLYTLALKNLTFEGQTTVPDALAVADFTQMLEQGFDYNARFTFDSGSSRLNGKAEGQDFTMTSTSAGGSFASGMSKGALSYDVLQNDSEIVVQTSDLPFPISLASDKMGFKLNVPLVKSENEQPFAFGLTLVGFTMPEELWGIFDPGQILPRDPATAILDLDGKARVLANIFDPKFEESPETPAELTALTINDLQLSAAGTSLTAKGSFTFDNSDVTTFDGLPAPDGTADLQLTGGNGLIDKLIQMGFISDQDAMGARMMMGMLGTPGEGDDTLTSHIEVKPSGQIFANGQRLK</sequence>
<dbReference type="EMBL" id="BNAP01000002">
    <property type="protein sequence ID" value="GHG82297.1"/>
    <property type="molecule type" value="Genomic_DNA"/>
</dbReference>
<dbReference type="Proteomes" id="UP000611500">
    <property type="component" value="Unassembled WGS sequence"/>
</dbReference>
<feature type="chain" id="PRO_5035200111" description="DUF2125 domain-containing protein" evidence="1">
    <location>
        <begin position="25"/>
        <end position="504"/>
    </location>
</feature>
<protein>
    <recommendedName>
        <fullName evidence="4">DUF2125 domain-containing protein</fullName>
    </recommendedName>
</protein>
<dbReference type="PROSITE" id="PS51257">
    <property type="entry name" value="PROKAR_LIPOPROTEIN"/>
    <property type="match status" value="1"/>
</dbReference>
<reference evidence="2" key="2">
    <citation type="submission" date="2020-09" db="EMBL/GenBank/DDBJ databases">
        <authorList>
            <person name="Sun Q."/>
            <person name="Zhou Y."/>
        </authorList>
    </citation>
    <scope>NUCLEOTIDE SEQUENCE</scope>
    <source>
        <strain evidence="2">CGMCC 1.7081</strain>
    </source>
</reference>
<reference evidence="2" key="1">
    <citation type="journal article" date="2014" name="Int. J. Syst. Evol. Microbiol.">
        <title>Complete genome sequence of Corynebacterium casei LMG S-19264T (=DSM 44701T), isolated from a smear-ripened cheese.</title>
        <authorList>
            <consortium name="US DOE Joint Genome Institute (JGI-PGF)"/>
            <person name="Walter F."/>
            <person name="Albersmeier A."/>
            <person name="Kalinowski J."/>
            <person name="Ruckert C."/>
        </authorList>
    </citation>
    <scope>NUCLEOTIDE SEQUENCE</scope>
    <source>
        <strain evidence="2">CGMCC 1.7081</strain>
    </source>
</reference>
<proteinExistence type="predicted"/>
<evidence type="ECO:0008006" key="4">
    <source>
        <dbReference type="Google" id="ProtNLM"/>
    </source>
</evidence>
<dbReference type="Pfam" id="PF09898">
    <property type="entry name" value="DUF2125"/>
    <property type="match status" value="1"/>
</dbReference>
<dbReference type="AlphaFoldDB" id="A0A8J3H4R2"/>
<accession>A0A8J3H4R2</accession>
<dbReference type="InterPro" id="IPR018666">
    <property type="entry name" value="DUF2125"/>
</dbReference>
<keyword evidence="3" id="KW-1185">Reference proteome</keyword>
<comment type="caution">
    <text evidence="2">The sequence shown here is derived from an EMBL/GenBank/DDBJ whole genome shotgun (WGS) entry which is preliminary data.</text>
</comment>
<keyword evidence="1" id="KW-0732">Signal</keyword>
<evidence type="ECO:0000313" key="2">
    <source>
        <dbReference type="EMBL" id="GHG82297.1"/>
    </source>
</evidence>
<name>A0A8J3H4R2_9RHOB</name>
<evidence type="ECO:0000313" key="3">
    <source>
        <dbReference type="Proteomes" id="UP000611500"/>
    </source>
</evidence>